<name>A0ABP8UVK1_9GAMM</name>
<evidence type="ECO:0000313" key="2">
    <source>
        <dbReference type="EMBL" id="GAA4647850.1"/>
    </source>
</evidence>
<keyword evidence="3" id="KW-1185">Reference proteome</keyword>
<comment type="caution">
    <text evidence="2">The sequence shown here is derived from an EMBL/GenBank/DDBJ whole genome shotgun (WGS) entry which is preliminary data.</text>
</comment>
<reference evidence="3" key="1">
    <citation type="journal article" date="2019" name="Int. J. Syst. Evol. Microbiol.">
        <title>The Global Catalogue of Microorganisms (GCM) 10K type strain sequencing project: providing services to taxonomists for standard genome sequencing and annotation.</title>
        <authorList>
            <consortium name="The Broad Institute Genomics Platform"/>
            <consortium name="The Broad Institute Genome Sequencing Center for Infectious Disease"/>
            <person name="Wu L."/>
            <person name="Ma J."/>
        </authorList>
    </citation>
    <scope>NUCLEOTIDE SEQUENCE [LARGE SCALE GENOMIC DNA]</scope>
    <source>
        <strain evidence="3">JCM 17805</strain>
    </source>
</reference>
<accession>A0ABP8UVK1</accession>
<gene>
    <name evidence="2" type="ORF">GCM10023116_01120</name>
</gene>
<evidence type="ECO:0000313" key="3">
    <source>
        <dbReference type="Proteomes" id="UP001500604"/>
    </source>
</evidence>
<proteinExistence type="predicted"/>
<keyword evidence="1" id="KW-0472">Membrane</keyword>
<sequence>MRWYQYLYIKKLGALFRIHTGVIVYIANHIGIGGGNNKTLLSGELTKRRFDGSRHSIGSLRACQ</sequence>
<protein>
    <submittedName>
        <fullName evidence="2">Uncharacterized protein</fullName>
    </submittedName>
</protein>
<keyword evidence="1" id="KW-0812">Transmembrane</keyword>
<keyword evidence="1" id="KW-1133">Transmembrane helix</keyword>
<feature type="transmembrane region" description="Helical" evidence="1">
    <location>
        <begin position="12"/>
        <end position="32"/>
    </location>
</feature>
<organism evidence="2 3">
    <name type="scientific">Kistimonas scapharcae</name>
    <dbReference type="NCBI Taxonomy" id="1036133"/>
    <lineage>
        <taxon>Bacteria</taxon>
        <taxon>Pseudomonadati</taxon>
        <taxon>Pseudomonadota</taxon>
        <taxon>Gammaproteobacteria</taxon>
        <taxon>Oceanospirillales</taxon>
        <taxon>Endozoicomonadaceae</taxon>
        <taxon>Kistimonas</taxon>
    </lineage>
</organism>
<dbReference type="Proteomes" id="UP001500604">
    <property type="component" value="Unassembled WGS sequence"/>
</dbReference>
<evidence type="ECO:0000256" key="1">
    <source>
        <dbReference type="SAM" id="Phobius"/>
    </source>
</evidence>
<dbReference type="EMBL" id="BAABFL010000007">
    <property type="protein sequence ID" value="GAA4647850.1"/>
    <property type="molecule type" value="Genomic_DNA"/>
</dbReference>